<dbReference type="Proteomes" id="UP001164746">
    <property type="component" value="Chromosome 14"/>
</dbReference>
<name>A0ABY7FWN6_MYAAR</name>
<keyword evidence="2" id="KW-1185">Reference proteome</keyword>
<evidence type="ECO:0000313" key="2">
    <source>
        <dbReference type="Proteomes" id="UP001164746"/>
    </source>
</evidence>
<dbReference type="EMBL" id="CP111025">
    <property type="protein sequence ID" value="WAR25146.1"/>
    <property type="molecule type" value="Genomic_DNA"/>
</dbReference>
<sequence>MRQEKLWTAPIVRISRMVKAKVCSGWNITGKIQGYAHKGKMHIQVEERVFSSIADSSGCLGSALVADDQLLDDETNDDAGDGDPVDTNDNFDPETGLWKYKCESSHPAAARESDMLRRNIIKRDGWNDLTLSRQADGSLKGPNFYPDMPDNTCCCGSGWLKRDDDPDYSENGKLIPLGRVLTVYTQFAPVQCDVYKRVCYNPIDDSRCELAWNEGQSESIHTQQTLHRRMDRCYLKNKPGVEKRQMIAYREALDNIARTTVAEFEPLSEQTPTLASSFAVEKGQQVPPEVPPEIHHVFNV</sequence>
<accession>A0ABY7FWN6</accession>
<proteinExistence type="predicted"/>
<protein>
    <submittedName>
        <fullName evidence="1">Uncharacterized protein</fullName>
    </submittedName>
</protein>
<organism evidence="1 2">
    <name type="scientific">Mya arenaria</name>
    <name type="common">Soft-shell clam</name>
    <dbReference type="NCBI Taxonomy" id="6604"/>
    <lineage>
        <taxon>Eukaryota</taxon>
        <taxon>Metazoa</taxon>
        <taxon>Spiralia</taxon>
        <taxon>Lophotrochozoa</taxon>
        <taxon>Mollusca</taxon>
        <taxon>Bivalvia</taxon>
        <taxon>Autobranchia</taxon>
        <taxon>Heteroconchia</taxon>
        <taxon>Euheterodonta</taxon>
        <taxon>Imparidentia</taxon>
        <taxon>Neoheterodontei</taxon>
        <taxon>Myida</taxon>
        <taxon>Myoidea</taxon>
        <taxon>Myidae</taxon>
        <taxon>Mya</taxon>
    </lineage>
</organism>
<gene>
    <name evidence="1" type="ORF">MAR_010850</name>
</gene>
<evidence type="ECO:0000313" key="1">
    <source>
        <dbReference type="EMBL" id="WAR25146.1"/>
    </source>
</evidence>
<reference evidence="1" key="1">
    <citation type="submission" date="2022-11" db="EMBL/GenBank/DDBJ databases">
        <title>Centuries of genome instability and evolution in soft-shell clam transmissible cancer (bioRxiv).</title>
        <authorList>
            <person name="Hart S.F.M."/>
            <person name="Yonemitsu M.A."/>
            <person name="Giersch R.M."/>
            <person name="Beal B.F."/>
            <person name="Arriagada G."/>
            <person name="Davis B.W."/>
            <person name="Ostrander E.A."/>
            <person name="Goff S.P."/>
            <person name="Metzger M.J."/>
        </authorList>
    </citation>
    <scope>NUCLEOTIDE SEQUENCE</scope>
    <source>
        <strain evidence="1">MELC-2E11</strain>
        <tissue evidence="1">Siphon/mantle</tissue>
    </source>
</reference>